<dbReference type="InterPro" id="IPR000792">
    <property type="entry name" value="Tscrpt_reg_LuxR_C"/>
</dbReference>
<keyword evidence="7" id="KW-1185">Reference proteome</keyword>
<dbReference type="Gene3D" id="3.40.50.2300">
    <property type="match status" value="1"/>
</dbReference>
<dbReference type="PROSITE" id="PS00622">
    <property type="entry name" value="HTH_LUXR_1"/>
    <property type="match status" value="1"/>
</dbReference>
<dbReference type="SMART" id="SM00421">
    <property type="entry name" value="HTH_LUXR"/>
    <property type="match status" value="1"/>
</dbReference>
<dbReference type="Pfam" id="PF00072">
    <property type="entry name" value="Response_reg"/>
    <property type="match status" value="1"/>
</dbReference>
<evidence type="ECO:0000256" key="2">
    <source>
        <dbReference type="ARBA" id="ARBA00023125"/>
    </source>
</evidence>
<dbReference type="EMBL" id="BMVP01000009">
    <property type="protein sequence ID" value="GHB70358.1"/>
    <property type="molecule type" value="Genomic_DNA"/>
</dbReference>
<dbReference type="InterPro" id="IPR011006">
    <property type="entry name" value="CheY-like_superfamily"/>
</dbReference>
<dbReference type="InterPro" id="IPR058245">
    <property type="entry name" value="NreC/VraR/RcsB-like_REC"/>
</dbReference>
<dbReference type="InterPro" id="IPR001789">
    <property type="entry name" value="Sig_transdc_resp-reg_receiver"/>
</dbReference>
<dbReference type="PROSITE" id="PS50043">
    <property type="entry name" value="HTH_LUXR_2"/>
    <property type="match status" value="1"/>
</dbReference>
<dbReference type="PANTHER" id="PTHR43214">
    <property type="entry name" value="TWO-COMPONENT RESPONSE REGULATOR"/>
    <property type="match status" value="1"/>
</dbReference>
<evidence type="ECO:0000313" key="6">
    <source>
        <dbReference type="EMBL" id="GHB70358.1"/>
    </source>
</evidence>
<dbReference type="PROSITE" id="PS50110">
    <property type="entry name" value="RESPONSE_REGULATORY"/>
    <property type="match status" value="1"/>
</dbReference>
<sequence>MNGPVAQEGATVRVLVVDDQDLVREGIAALLGIQPGIEVVGSARDGAEAVDLAGRCHPDVVLMDVRMPGMDGVAATALLRRQLPGCRIVMLTTFNDDEYVGRALRAGAVGYLLKNLPAAELARAVRLAHAGVAQFDQTVLAALAAGAPAPDLLTPRETEVLRLISAGATNREIAARLYLSEGTVKNHISRVLSRLGLRDRTQAALYARDNGLI</sequence>
<dbReference type="GO" id="GO:0003677">
    <property type="term" value="F:DNA binding"/>
    <property type="evidence" value="ECO:0007669"/>
    <property type="project" value="UniProtKB-KW"/>
</dbReference>
<keyword evidence="2 6" id="KW-0238">DNA-binding</keyword>
<gene>
    <name evidence="6" type="ORF">GCM10010347_45800</name>
</gene>
<dbReference type="CDD" id="cd17535">
    <property type="entry name" value="REC_NarL-like"/>
    <property type="match status" value="1"/>
</dbReference>
<feature type="domain" description="Response regulatory" evidence="5">
    <location>
        <begin position="13"/>
        <end position="129"/>
    </location>
</feature>
<dbReference type="SMART" id="SM00448">
    <property type="entry name" value="REC"/>
    <property type="match status" value="1"/>
</dbReference>
<evidence type="ECO:0000259" key="5">
    <source>
        <dbReference type="PROSITE" id="PS50110"/>
    </source>
</evidence>
<dbReference type="CDD" id="cd06170">
    <property type="entry name" value="LuxR_C_like"/>
    <property type="match status" value="1"/>
</dbReference>
<dbReference type="SUPFAM" id="SSF52172">
    <property type="entry name" value="CheY-like"/>
    <property type="match status" value="1"/>
</dbReference>
<dbReference type="PRINTS" id="PR00038">
    <property type="entry name" value="HTHLUXR"/>
</dbReference>
<name>A0ABQ3EXG9_9ACTN</name>
<accession>A0ABQ3EXG9</accession>
<feature type="modified residue" description="4-aspartylphosphate" evidence="3">
    <location>
        <position position="64"/>
    </location>
</feature>
<dbReference type="InterPro" id="IPR016032">
    <property type="entry name" value="Sig_transdc_resp-reg_C-effctor"/>
</dbReference>
<dbReference type="Proteomes" id="UP000642673">
    <property type="component" value="Unassembled WGS sequence"/>
</dbReference>
<reference evidence="7" key="1">
    <citation type="journal article" date="2019" name="Int. J. Syst. Evol. Microbiol.">
        <title>The Global Catalogue of Microorganisms (GCM) 10K type strain sequencing project: providing services to taxonomists for standard genome sequencing and annotation.</title>
        <authorList>
            <consortium name="The Broad Institute Genomics Platform"/>
            <consortium name="The Broad Institute Genome Sequencing Center for Infectious Disease"/>
            <person name="Wu L."/>
            <person name="Ma J."/>
        </authorList>
    </citation>
    <scope>NUCLEOTIDE SEQUENCE [LARGE SCALE GENOMIC DNA]</scope>
    <source>
        <strain evidence="7">JCM 4738</strain>
    </source>
</reference>
<dbReference type="SUPFAM" id="SSF46894">
    <property type="entry name" value="C-terminal effector domain of the bipartite response regulators"/>
    <property type="match status" value="1"/>
</dbReference>
<comment type="caution">
    <text evidence="6">The sequence shown here is derived from an EMBL/GenBank/DDBJ whole genome shotgun (WGS) entry which is preliminary data.</text>
</comment>
<keyword evidence="1 3" id="KW-0597">Phosphoprotein</keyword>
<dbReference type="Pfam" id="PF00196">
    <property type="entry name" value="GerE"/>
    <property type="match status" value="1"/>
</dbReference>
<organism evidence="6 7">
    <name type="scientific">Streptomyces cirratus</name>
    <dbReference type="NCBI Taxonomy" id="68187"/>
    <lineage>
        <taxon>Bacteria</taxon>
        <taxon>Bacillati</taxon>
        <taxon>Actinomycetota</taxon>
        <taxon>Actinomycetes</taxon>
        <taxon>Kitasatosporales</taxon>
        <taxon>Streptomycetaceae</taxon>
        <taxon>Streptomyces</taxon>
    </lineage>
</organism>
<evidence type="ECO:0000313" key="7">
    <source>
        <dbReference type="Proteomes" id="UP000642673"/>
    </source>
</evidence>
<dbReference type="InterPro" id="IPR039420">
    <property type="entry name" value="WalR-like"/>
</dbReference>
<evidence type="ECO:0000256" key="3">
    <source>
        <dbReference type="PROSITE-ProRule" id="PRU00169"/>
    </source>
</evidence>
<feature type="domain" description="HTH luxR-type" evidence="4">
    <location>
        <begin position="146"/>
        <end position="211"/>
    </location>
</feature>
<dbReference type="PANTHER" id="PTHR43214:SF43">
    <property type="entry name" value="TWO-COMPONENT RESPONSE REGULATOR"/>
    <property type="match status" value="1"/>
</dbReference>
<evidence type="ECO:0000256" key="1">
    <source>
        <dbReference type="ARBA" id="ARBA00022553"/>
    </source>
</evidence>
<evidence type="ECO:0000259" key="4">
    <source>
        <dbReference type="PROSITE" id="PS50043"/>
    </source>
</evidence>
<proteinExistence type="predicted"/>
<protein>
    <submittedName>
        <fullName evidence="6">DNA-binding response regulator</fullName>
    </submittedName>
</protein>